<reference evidence="2 3" key="1">
    <citation type="journal article" date="2022" name="G3 (Bethesda)">
        <title>Enemy or ally: a genomic approach to elucidate the lifestyle of Phyllosticta citrichinaensis.</title>
        <authorList>
            <person name="Buijs V.A."/>
            <person name="Groenewald J.Z."/>
            <person name="Haridas S."/>
            <person name="LaButti K.M."/>
            <person name="Lipzen A."/>
            <person name="Martin F.M."/>
            <person name="Barry K."/>
            <person name="Grigoriev I.V."/>
            <person name="Crous P.W."/>
            <person name="Seidl M.F."/>
        </authorList>
    </citation>
    <scope>NUCLEOTIDE SEQUENCE [LARGE SCALE GENOMIC DNA]</scope>
    <source>
        <strain evidence="2 3">CBS 129764</strain>
    </source>
</reference>
<sequence length="141" mass="15582">VLEEGHDGVLQVPSASPSSPHTTTAIIYDCAFSFLGCRYYAAAAPATASAEAEWKTHVLSHFHTHSPPRKVSCPLCDWGFEHASDGSRAWDVRMNHVAAHHRAGQRLSLSTDGAWVDSNLFRYLWQKRIISDAEYQDLSSG</sequence>
<organism evidence="2 3">
    <name type="scientific">Phyllosticta citrichinensis</name>
    <dbReference type="NCBI Taxonomy" id="1130410"/>
    <lineage>
        <taxon>Eukaryota</taxon>
        <taxon>Fungi</taxon>
        <taxon>Dikarya</taxon>
        <taxon>Ascomycota</taxon>
        <taxon>Pezizomycotina</taxon>
        <taxon>Dothideomycetes</taxon>
        <taxon>Dothideomycetes incertae sedis</taxon>
        <taxon>Botryosphaeriales</taxon>
        <taxon>Phyllostictaceae</taxon>
        <taxon>Phyllosticta</taxon>
    </lineage>
</organism>
<proteinExistence type="predicted"/>
<evidence type="ECO:0000313" key="2">
    <source>
        <dbReference type="EMBL" id="KAK8174313.1"/>
    </source>
</evidence>
<accession>A0ABR1Y1N3</accession>
<comment type="caution">
    <text evidence="2">The sequence shown here is derived from an EMBL/GenBank/DDBJ whole genome shotgun (WGS) entry which is preliminary data.</text>
</comment>
<feature type="region of interest" description="Disordered" evidence="1">
    <location>
        <begin position="1"/>
        <end position="21"/>
    </location>
</feature>
<feature type="non-terminal residue" evidence="2">
    <location>
        <position position="1"/>
    </location>
</feature>
<feature type="non-terminal residue" evidence="2">
    <location>
        <position position="141"/>
    </location>
</feature>
<evidence type="ECO:0000256" key="1">
    <source>
        <dbReference type="SAM" id="MobiDB-lite"/>
    </source>
</evidence>
<keyword evidence="3" id="KW-1185">Reference proteome</keyword>
<dbReference type="EMBL" id="JBBWUH010000003">
    <property type="protein sequence ID" value="KAK8174313.1"/>
    <property type="molecule type" value="Genomic_DNA"/>
</dbReference>
<protein>
    <submittedName>
        <fullName evidence="2">Uncharacterized protein</fullName>
    </submittedName>
</protein>
<evidence type="ECO:0000313" key="3">
    <source>
        <dbReference type="Proteomes" id="UP001456524"/>
    </source>
</evidence>
<gene>
    <name evidence="2" type="ORF">IWX90DRAFT_357786</name>
</gene>
<dbReference type="Proteomes" id="UP001456524">
    <property type="component" value="Unassembled WGS sequence"/>
</dbReference>
<name>A0ABR1Y1N3_9PEZI</name>